<organism evidence="1 2">
    <name type="scientific">Streptococcus salivarius</name>
    <dbReference type="NCBI Taxonomy" id="1304"/>
    <lineage>
        <taxon>Bacteria</taxon>
        <taxon>Bacillati</taxon>
        <taxon>Bacillota</taxon>
        <taxon>Bacilli</taxon>
        <taxon>Lactobacillales</taxon>
        <taxon>Streptococcaceae</taxon>
        <taxon>Streptococcus</taxon>
    </lineage>
</organism>
<evidence type="ECO:0000313" key="1">
    <source>
        <dbReference type="EMBL" id="QEM31522.1"/>
    </source>
</evidence>
<dbReference type="RefSeq" id="WP_145517128.1">
    <property type="nucleotide sequence ID" value="NZ_CP040803.1"/>
</dbReference>
<reference evidence="1 2" key="1">
    <citation type="submission" date="2019-06" db="EMBL/GenBank/DDBJ databases">
        <title>Complete genome sequence of Streptococcus salivarius LAB813.</title>
        <authorList>
            <person name="Levesque C.M."/>
            <person name="Gong S.-G."/>
            <person name="Dufour D."/>
            <person name="Barbour A."/>
        </authorList>
    </citation>
    <scope>NUCLEOTIDE SEQUENCE [LARGE SCALE GENOMIC DNA]</scope>
    <source>
        <strain evidence="1 2">LAB813</strain>
        <plasmid evidence="2">psal813</plasmid>
    </source>
</reference>
<keyword evidence="1" id="KW-0614">Plasmid</keyword>
<dbReference type="SUPFAM" id="SSF55831">
    <property type="entry name" value="Thymidylate synthase/dCMP hydroxymethylase"/>
    <property type="match status" value="1"/>
</dbReference>
<dbReference type="EMBL" id="CP040803">
    <property type="protein sequence ID" value="QEM31522.1"/>
    <property type="molecule type" value="Genomic_DNA"/>
</dbReference>
<protein>
    <recommendedName>
        <fullName evidence="3">Thymidylate synthase</fullName>
    </recommendedName>
</protein>
<geneLocation type="plasmid" evidence="2">
    <name>psal813</name>
</geneLocation>
<evidence type="ECO:0008006" key="3">
    <source>
        <dbReference type="Google" id="ProtNLM"/>
    </source>
</evidence>
<dbReference type="AlphaFoldDB" id="A0AB37CIM0"/>
<dbReference type="Proteomes" id="UP000322622">
    <property type="component" value="Plasmid pSAL813"/>
</dbReference>
<name>A0AB37CIM0_STRSL</name>
<evidence type="ECO:0000313" key="2">
    <source>
        <dbReference type="Proteomes" id="UP000322622"/>
    </source>
</evidence>
<accession>A0AB37CIM0</accession>
<proteinExistence type="predicted"/>
<gene>
    <name evidence="1" type="ORF">FHI56_00570</name>
</gene>
<sequence length="329" mass="38972">MKFETVLDFYIYYLEILLKREKNHTKVVPFSEIANKVEVFNNSIEIVQGTHSNMLFSRSEFNYNVVHMLYSLSGRTDSYILKKYKSSYWRYSNEGFYVNTIGERLYTLYGNQIKRCVNFLKENIYTSDAVCFMKSFENENIECTLNLHFYYRDNRLNLELSYKGSSLLEYTNSDLFIYSSLLSLMSHWLDVEPGSLFLKCHSIFISENDLERAKKLLEIGKSLRNIGISMNHRFSSSIETYRSEFSEAINRIIAWDTVDITQRVSEELEYIKKYFTPYIQDLLLILLADRFHQTDSDYKIVLSQLSDRSIGKFKETIDKIQFNKLLEVI</sequence>
<dbReference type="InterPro" id="IPR036926">
    <property type="entry name" value="Thymidate_synth/dCMP_Mease_sf"/>
</dbReference>
<dbReference type="Gene3D" id="3.30.572.10">
    <property type="entry name" value="Thymidylate synthase/dCMP hydroxymethylase domain"/>
    <property type="match status" value="1"/>
</dbReference>